<reference evidence="15 16" key="1">
    <citation type="submission" date="2014-07" db="EMBL/GenBank/DDBJ databases">
        <authorList>
            <person name="McCorrison J."/>
            <person name="Sanka R."/>
            <person name="Torralba M."/>
            <person name="Gillis M."/>
            <person name="Haft D.H."/>
            <person name="Methe B."/>
            <person name="Sutton G."/>
            <person name="Nelson K.E."/>
        </authorList>
    </citation>
    <scope>NUCLEOTIDE SEQUENCE [LARGE SCALE GENOMIC DNA]</scope>
    <source>
        <strain evidence="15 16">DNF00314</strain>
    </source>
</reference>
<dbReference type="Gene3D" id="1.10.1750.10">
    <property type="match status" value="1"/>
</dbReference>
<evidence type="ECO:0000256" key="5">
    <source>
        <dbReference type="ARBA" id="ARBA00022840"/>
    </source>
</evidence>
<evidence type="ECO:0000259" key="14">
    <source>
        <dbReference type="SMART" id="SM00760"/>
    </source>
</evidence>
<dbReference type="FunFam" id="3.40.50.300:FF:000668">
    <property type="entry name" value="Chromosomal replication initiator protein DnaA"/>
    <property type="match status" value="1"/>
</dbReference>
<keyword evidence="16" id="KW-1185">Reference proteome</keyword>
<feature type="binding site" evidence="8">
    <location>
        <position position="257"/>
    </location>
    <ligand>
        <name>ATP</name>
        <dbReference type="ChEBI" id="CHEBI:30616"/>
    </ligand>
</feature>
<dbReference type="NCBIfam" id="TIGR00362">
    <property type="entry name" value="DnaA"/>
    <property type="match status" value="1"/>
</dbReference>
<dbReference type="GO" id="GO:0008289">
    <property type="term" value="F:lipid binding"/>
    <property type="evidence" value="ECO:0007669"/>
    <property type="project" value="UniProtKB-KW"/>
</dbReference>
<dbReference type="GO" id="GO:0005886">
    <property type="term" value="C:plasma membrane"/>
    <property type="evidence" value="ECO:0007669"/>
    <property type="project" value="TreeGrafter"/>
</dbReference>
<keyword evidence="4 8" id="KW-0547">Nucleotide-binding</keyword>
<evidence type="ECO:0000256" key="7">
    <source>
        <dbReference type="ARBA" id="ARBA00023125"/>
    </source>
</evidence>
<dbReference type="Pfam" id="PF08299">
    <property type="entry name" value="Bac_DnaA_C"/>
    <property type="match status" value="1"/>
</dbReference>
<dbReference type="Gene3D" id="1.10.8.60">
    <property type="match status" value="1"/>
</dbReference>
<name>A0A096AH60_9FIRM</name>
<keyword evidence="3 8" id="KW-0235">DNA replication</keyword>
<feature type="domain" description="AAA+ ATPase" evidence="13">
    <location>
        <begin position="242"/>
        <end position="375"/>
    </location>
</feature>
<dbReference type="PROSITE" id="PS01008">
    <property type="entry name" value="DNAA"/>
    <property type="match status" value="1"/>
</dbReference>
<comment type="function">
    <text evidence="8 10">Plays an essential role in the initiation and regulation of chromosomal replication. ATP-DnaA binds to the origin of replication (oriC) to initiate formation of the DNA replication initiation complex once per cell cycle. Binds the DnaA box (a 9 base pair repeat at the origin) and separates the double-stranded (ds)DNA. Forms a right-handed helical filament on oriC DNA; dsDNA binds to the exterior of the filament while single-stranded (ss)DNA is stabiized in the filament's interior. The ATP-DnaA-oriC complex binds and stabilizes one strand of the AT-rich DNA unwinding element (DUE), permitting loading of DNA polymerase. After initiation quickly degrades to an ADP-DnaA complex that is not apt for DNA replication. Binds acidic phospholipids.</text>
</comment>
<keyword evidence="2 8" id="KW-0963">Cytoplasm</keyword>
<dbReference type="InterPro" id="IPR013159">
    <property type="entry name" value="DnaA_C"/>
</dbReference>
<comment type="domain">
    <text evidence="8">Domain I is involved in oligomerization and binding regulators, domain II is flexibile and of varying length in different bacteria, domain III forms the AAA+ region, while domain IV binds dsDNA.</text>
</comment>
<accession>A0A096AH60</accession>
<dbReference type="PANTHER" id="PTHR30050">
    <property type="entry name" value="CHROMOSOMAL REPLICATION INITIATOR PROTEIN DNAA"/>
    <property type="match status" value="1"/>
</dbReference>
<dbReference type="SUPFAM" id="SSF48295">
    <property type="entry name" value="TrpR-like"/>
    <property type="match status" value="1"/>
</dbReference>
<evidence type="ECO:0000256" key="8">
    <source>
        <dbReference type="HAMAP-Rule" id="MF_00377"/>
    </source>
</evidence>
<dbReference type="EMBL" id="JRNT01000039">
    <property type="protein sequence ID" value="KGF46478.1"/>
    <property type="molecule type" value="Genomic_DNA"/>
</dbReference>
<dbReference type="SUPFAM" id="SSF52540">
    <property type="entry name" value="P-loop containing nucleoside triphosphate hydrolases"/>
    <property type="match status" value="1"/>
</dbReference>
<dbReference type="CDD" id="cd00009">
    <property type="entry name" value="AAA"/>
    <property type="match status" value="1"/>
</dbReference>
<feature type="domain" description="Chromosomal replication initiator DnaA C-terminal" evidence="14">
    <location>
        <begin position="463"/>
        <end position="532"/>
    </location>
</feature>
<dbReference type="Pfam" id="PF00308">
    <property type="entry name" value="Bac_DnaA"/>
    <property type="match status" value="1"/>
</dbReference>
<dbReference type="InterPro" id="IPR018312">
    <property type="entry name" value="Chromosome_initiator_DnaA_CS"/>
</dbReference>
<dbReference type="Proteomes" id="UP000029628">
    <property type="component" value="Unassembled WGS sequence"/>
</dbReference>
<evidence type="ECO:0000259" key="13">
    <source>
        <dbReference type="SMART" id="SM00382"/>
    </source>
</evidence>
<evidence type="ECO:0000313" key="16">
    <source>
        <dbReference type="Proteomes" id="UP000029628"/>
    </source>
</evidence>
<evidence type="ECO:0000256" key="10">
    <source>
        <dbReference type="RuleBase" id="RU000577"/>
    </source>
</evidence>
<dbReference type="AlphaFoldDB" id="A0A096AH60"/>
<gene>
    <name evidence="8" type="primary">dnaA</name>
    <name evidence="15" type="ORF">HMPREF0872_08245</name>
</gene>
<comment type="subcellular location">
    <subcellularLocation>
        <location evidence="8">Cytoplasm</location>
    </subcellularLocation>
</comment>
<evidence type="ECO:0000313" key="15">
    <source>
        <dbReference type="EMBL" id="KGF46478.1"/>
    </source>
</evidence>
<comment type="caution">
    <text evidence="8">Lacks conserved residue(s) required for the propagation of feature annotation.</text>
</comment>
<dbReference type="GO" id="GO:0003688">
    <property type="term" value="F:DNA replication origin binding"/>
    <property type="evidence" value="ECO:0007669"/>
    <property type="project" value="UniProtKB-UniRule"/>
</dbReference>
<feature type="region of interest" description="Domain IV, binds dsDNA" evidence="8">
    <location>
        <begin position="433"/>
        <end position="560"/>
    </location>
</feature>
<dbReference type="GO" id="GO:0006275">
    <property type="term" value="P:regulation of DNA replication"/>
    <property type="evidence" value="ECO:0007669"/>
    <property type="project" value="UniProtKB-UniRule"/>
</dbReference>
<evidence type="ECO:0000256" key="3">
    <source>
        <dbReference type="ARBA" id="ARBA00022705"/>
    </source>
</evidence>
<evidence type="ECO:0000256" key="4">
    <source>
        <dbReference type="ARBA" id="ARBA00022741"/>
    </source>
</evidence>
<dbReference type="PRINTS" id="PR00051">
    <property type="entry name" value="DNAA"/>
</dbReference>
<evidence type="ECO:0000256" key="11">
    <source>
        <dbReference type="RuleBase" id="RU004227"/>
    </source>
</evidence>
<feature type="binding site" evidence="8">
    <location>
        <position position="255"/>
    </location>
    <ligand>
        <name>ATP</name>
        <dbReference type="ChEBI" id="CHEBI:30616"/>
    </ligand>
</feature>
<evidence type="ECO:0000256" key="9">
    <source>
        <dbReference type="NCBIfam" id="TIGR00362"/>
    </source>
</evidence>
<dbReference type="InterPro" id="IPR027417">
    <property type="entry name" value="P-loop_NTPase"/>
</dbReference>
<dbReference type="Gene3D" id="3.40.50.300">
    <property type="entry name" value="P-loop containing nucleotide triphosphate hydrolases"/>
    <property type="match status" value="1"/>
</dbReference>
<dbReference type="GO" id="GO:0005737">
    <property type="term" value="C:cytoplasm"/>
    <property type="evidence" value="ECO:0007669"/>
    <property type="project" value="UniProtKB-SubCell"/>
</dbReference>
<comment type="subunit">
    <text evidence="8">Oligomerizes as a right-handed, spiral filament on DNA at oriC.</text>
</comment>
<feature type="region of interest" description="Domain I, interacts with DnaA modulators" evidence="8">
    <location>
        <begin position="1"/>
        <end position="100"/>
    </location>
</feature>
<feature type="binding site" evidence="8">
    <location>
        <position position="253"/>
    </location>
    <ligand>
        <name>ATP</name>
        <dbReference type="ChEBI" id="CHEBI:30616"/>
    </ligand>
</feature>
<dbReference type="InterPro" id="IPR001957">
    <property type="entry name" value="Chromosome_initiator_DnaA"/>
</dbReference>
<comment type="similarity">
    <text evidence="1 8 11">Belongs to the DnaA family.</text>
</comment>
<dbReference type="InterPro" id="IPR010921">
    <property type="entry name" value="Trp_repressor/repl_initiator"/>
</dbReference>
<dbReference type="GO" id="GO:0006270">
    <property type="term" value="P:DNA replication initiation"/>
    <property type="evidence" value="ECO:0007669"/>
    <property type="project" value="UniProtKB-UniRule"/>
</dbReference>
<evidence type="ECO:0000256" key="6">
    <source>
        <dbReference type="ARBA" id="ARBA00023121"/>
    </source>
</evidence>
<dbReference type="PANTHER" id="PTHR30050:SF2">
    <property type="entry name" value="CHROMOSOMAL REPLICATION INITIATOR PROTEIN DNAA"/>
    <property type="match status" value="1"/>
</dbReference>
<dbReference type="SMART" id="SM00382">
    <property type="entry name" value="AAA"/>
    <property type="match status" value="1"/>
</dbReference>
<evidence type="ECO:0000256" key="12">
    <source>
        <dbReference type="SAM" id="MobiDB-lite"/>
    </source>
</evidence>
<feature type="compositionally biased region" description="Polar residues" evidence="12">
    <location>
        <begin position="88"/>
        <end position="98"/>
    </location>
</feature>
<keyword evidence="7 8" id="KW-0238">DNA-binding</keyword>
<dbReference type="InterPro" id="IPR003593">
    <property type="entry name" value="AAA+_ATPase"/>
</dbReference>
<dbReference type="RefSeq" id="WP_038153199.1">
    <property type="nucleotide sequence ID" value="NZ_JRNT01000039.1"/>
</dbReference>
<protein>
    <recommendedName>
        <fullName evidence="8 9">Chromosomal replication initiator protein DnaA</fullName>
    </recommendedName>
</protein>
<keyword evidence="5 8" id="KW-0067">ATP-binding</keyword>
<dbReference type="SMART" id="SM00760">
    <property type="entry name" value="Bac_DnaA_C"/>
    <property type="match status" value="1"/>
</dbReference>
<evidence type="ECO:0000256" key="1">
    <source>
        <dbReference type="ARBA" id="ARBA00006583"/>
    </source>
</evidence>
<dbReference type="HAMAP" id="MF_00377">
    <property type="entry name" value="DnaA_bact"/>
    <property type="match status" value="1"/>
</dbReference>
<feature type="region of interest" description="Disordered" evidence="12">
    <location>
        <begin position="88"/>
        <end position="119"/>
    </location>
</feature>
<dbReference type="InterPro" id="IPR013317">
    <property type="entry name" value="DnaA_dom"/>
</dbReference>
<organism evidence="15 16">
    <name type="scientific">Veillonella montpellierensis DNF00314</name>
    <dbReference type="NCBI Taxonomy" id="1401067"/>
    <lineage>
        <taxon>Bacteria</taxon>
        <taxon>Bacillati</taxon>
        <taxon>Bacillota</taxon>
        <taxon>Negativicutes</taxon>
        <taxon>Veillonellales</taxon>
        <taxon>Veillonellaceae</taxon>
        <taxon>Veillonella</taxon>
    </lineage>
</organism>
<keyword evidence="6 8" id="KW-0446">Lipid-binding</keyword>
<comment type="caution">
    <text evidence="15">The sequence shown here is derived from an EMBL/GenBank/DDBJ whole genome shotgun (WGS) entry which is preliminary data.</text>
</comment>
<evidence type="ECO:0000256" key="2">
    <source>
        <dbReference type="ARBA" id="ARBA00022490"/>
    </source>
</evidence>
<proteinExistence type="inferred from homology"/>
<dbReference type="CDD" id="cd06571">
    <property type="entry name" value="Bac_DnaA_C"/>
    <property type="match status" value="1"/>
</dbReference>
<sequence>MANQDLGSIWEKILTITKQTMNPELWETSIHTGLLPVSLTDTTLTVGVIQNYLKPFIEKNKPIYNKLQEATNEACGMVVNISIISFQSPEQSEESMTPSPVPPTKDTNEPLPPMSDDATSYQQNIAPSQPMVSQTPVAPLPPTTTVEQIQNNSQSLYDDPVYIDPHPSDHQSAFQLFPDEKPFVMPVDTPPAPASTPSTNKIIDLTESNLNPAFTFESFINGNSNRVAYASAQYVGEQPGERYNPLFIYGQSGLGKTHLMHAIGNRIVKTKPHLKVMCITSENFTNIFINSLKDKQNESFRNTFRNIDVLLVDDIQFLQNKESTQEEFFHTFNALLDSPNKKQIVLTSDILPKDMVKMENRLRSRFEAAMIVTIEQPDFETRTAILRANIDKERVKAPDLQIDQKVITFIAEQFNENVRKLQGAFNRLIGAASLEGKLNHIDMDYALRVLADLIKNKPVHLVTIEFIQDFIADYFKIKKSDLLSKKRNVQYVFPRQIAMYLCRELINESYPQIANAFGKKDHTTILHAYEKICREIDRNDRNNNTRRMIDEIREKINSCS</sequence>
<dbReference type="GO" id="GO:0005524">
    <property type="term" value="F:ATP binding"/>
    <property type="evidence" value="ECO:0007669"/>
    <property type="project" value="UniProtKB-UniRule"/>
</dbReference>
<feature type="binding site" evidence="8">
    <location>
        <position position="256"/>
    </location>
    <ligand>
        <name>ATP</name>
        <dbReference type="ChEBI" id="CHEBI:30616"/>
    </ligand>
</feature>
<dbReference type="eggNOG" id="COG0593">
    <property type="taxonomic scope" value="Bacteria"/>
</dbReference>
<dbReference type="InterPro" id="IPR020591">
    <property type="entry name" value="Chromosome_initiator_DnaA-like"/>
</dbReference>